<evidence type="ECO:0000256" key="1">
    <source>
        <dbReference type="SAM" id="MobiDB-lite"/>
    </source>
</evidence>
<proteinExistence type="predicted"/>
<evidence type="ECO:0000313" key="3">
    <source>
        <dbReference type="Proteomes" id="UP000252167"/>
    </source>
</evidence>
<dbReference type="Proteomes" id="UP000252167">
    <property type="component" value="Unassembled WGS sequence"/>
</dbReference>
<dbReference type="EMBL" id="POAF01000007">
    <property type="protein sequence ID" value="RBL99701.1"/>
    <property type="molecule type" value="Genomic_DNA"/>
</dbReference>
<protein>
    <submittedName>
        <fullName evidence="2">Uncharacterized protein</fullName>
    </submittedName>
</protein>
<organism evidence="2 3">
    <name type="scientific">Glutamicibacter soli</name>
    <dbReference type="NCBI Taxonomy" id="453836"/>
    <lineage>
        <taxon>Bacteria</taxon>
        <taxon>Bacillati</taxon>
        <taxon>Actinomycetota</taxon>
        <taxon>Actinomycetes</taxon>
        <taxon>Micrococcales</taxon>
        <taxon>Micrococcaceae</taxon>
        <taxon>Glutamicibacter</taxon>
    </lineage>
</organism>
<sequence length="323" mass="34199">MQYLLKGRSLQELQDKAIADFGPQAYLVSAEKITTPRAGGLLREFHYEAVIQVREEPIPAPVRRHRLVPVRRGPWKPAEPAPARQAPAAGQSVVGQLLERAEAAELQLACQGSEPAKAVDFDAVLDAQSFSLYPAAGRRAANPEPAAPARQPQRNAATTTTNQQVFRGQPGDLVLLIGKDADALTASMLLDDGSNLIAQTEPMASGGPAAPGIGQGRQVRIVAGRRAALEARAAAVAEETCVLLAMQLAAAGSQAEQEKIRSVGADQLVLVVDARHKAEDTAIWVGQVAEHHAVACIIALHSDQTSTPETVESLGYPVLRLPA</sequence>
<dbReference type="RefSeq" id="WP_113607840.1">
    <property type="nucleotide sequence ID" value="NZ_POAF01000007.1"/>
</dbReference>
<comment type="caution">
    <text evidence="2">The sequence shown here is derived from an EMBL/GenBank/DDBJ whole genome shotgun (WGS) entry which is preliminary data.</text>
</comment>
<name>A0A365YAL9_9MICC</name>
<accession>A0A365YAL9</accession>
<evidence type="ECO:0000313" key="2">
    <source>
        <dbReference type="EMBL" id="RBL99701.1"/>
    </source>
</evidence>
<keyword evidence="3" id="KW-1185">Reference proteome</keyword>
<dbReference type="AlphaFoldDB" id="A0A365YAL9"/>
<reference evidence="2 3" key="1">
    <citation type="submission" date="2018-01" db="EMBL/GenBank/DDBJ databases">
        <title>Glutamicibacter soli strain NHPC-3 Whole genome sequence and assembly.</title>
        <authorList>
            <person name="Choudhury P."/>
            <person name="Gupta D."/>
            <person name="Sengupta K."/>
            <person name="Jawed A."/>
            <person name="Sultana N."/>
            <person name="Saha P."/>
        </authorList>
    </citation>
    <scope>NUCLEOTIDE SEQUENCE [LARGE SCALE GENOMIC DNA]</scope>
    <source>
        <strain evidence="2 3">NHPC-3</strain>
    </source>
</reference>
<gene>
    <name evidence="2" type="ORF">C1H84_14955</name>
</gene>
<feature type="region of interest" description="Disordered" evidence="1">
    <location>
        <begin position="137"/>
        <end position="164"/>
    </location>
</feature>